<dbReference type="EMBL" id="ATIR01000009">
    <property type="protein sequence ID" value="EPI11644.1"/>
    <property type="molecule type" value="Genomic_DNA"/>
</dbReference>
<name>A0ABC9TNZ4_ENTFL</name>
<dbReference type="Proteomes" id="UP000015750">
    <property type="component" value="Unassembled WGS sequence"/>
</dbReference>
<accession>A0ABC9TNZ4</accession>
<evidence type="ECO:0008006" key="4">
    <source>
        <dbReference type="Google" id="ProtNLM"/>
    </source>
</evidence>
<organism evidence="2 3">
    <name type="scientific">Enterococcus faecalis RP2S-4</name>
    <dbReference type="NCBI Taxonomy" id="1244145"/>
    <lineage>
        <taxon>Bacteria</taxon>
        <taxon>Bacillati</taxon>
        <taxon>Bacillota</taxon>
        <taxon>Bacilli</taxon>
        <taxon>Lactobacillales</taxon>
        <taxon>Enterococcaceae</taxon>
        <taxon>Enterococcus</taxon>
    </lineage>
</organism>
<feature type="coiled-coil region" evidence="1">
    <location>
        <begin position="25"/>
        <end position="55"/>
    </location>
</feature>
<evidence type="ECO:0000256" key="1">
    <source>
        <dbReference type="SAM" id="Coils"/>
    </source>
</evidence>
<gene>
    <name evidence="2" type="ORF">D358_00243</name>
</gene>
<protein>
    <recommendedName>
        <fullName evidence="4">Phage protein</fullName>
    </recommendedName>
</protein>
<sequence>MIKLKEAAVHSFGISIASDVFKLEIQIMLEQIQLLESQLKNIEAEIQEIVSKQEN</sequence>
<evidence type="ECO:0000313" key="2">
    <source>
        <dbReference type="EMBL" id="EPI11644.1"/>
    </source>
</evidence>
<dbReference type="AlphaFoldDB" id="A0ABC9TNZ4"/>
<comment type="caution">
    <text evidence="2">The sequence shown here is derived from an EMBL/GenBank/DDBJ whole genome shotgun (WGS) entry which is preliminary data.</text>
</comment>
<reference evidence="2 3" key="1">
    <citation type="submission" date="2013-06" db="EMBL/GenBank/DDBJ databases">
        <authorList>
            <person name="Weinstock G."/>
            <person name="Sodergren E."/>
            <person name="Lobos E.A."/>
            <person name="Fulton L."/>
            <person name="Fulton R."/>
            <person name="Courtney L."/>
            <person name="Fronick C."/>
            <person name="O'Laughlin M."/>
            <person name="Godfrey J."/>
            <person name="Wilson R.M."/>
            <person name="Miner T."/>
            <person name="Farmer C."/>
            <person name="Delehaunty K."/>
            <person name="Cordes M."/>
            <person name="Minx P."/>
            <person name="Tomlinson C."/>
            <person name="Chen J."/>
            <person name="Wollam A."/>
            <person name="Pepin K.H."/>
            <person name="Bhonagiri V."/>
            <person name="Zhang X."/>
            <person name="Warren W."/>
            <person name="Mitreva M."/>
            <person name="Mardis E.R."/>
            <person name="Wilson R.K."/>
        </authorList>
    </citation>
    <scope>NUCLEOTIDE SEQUENCE [LARGE SCALE GENOMIC DNA]</scope>
    <source>
        <strain evidence="2 3">RP2S-4</strain>
    </source>
</reference>
<evidence type="ECO:0000313" key="3">
    <source>
        <dbReference type="Proteomes" id="UP000015750"/>
    </source>
</evidence>
<dbReference type="RefSeq" id="WP_016626950.1">
    <property type="nucleotide sequence ID" value="NZ_KE351798.1"/>
</dbReference>
<proteinExistence type="predicted"/>
<keyword evidence="1" id="KW-0175">Coiled coil</keyword>